<dbReference type="Proteomes" id="UP000001861">
    <property type="component" value="Unassembled WGS sequence"/>
</dbReference>
<dbReference type="AlphaFoldDB" id="D6RR03"/>
<evidence type="ECO:0000313" key="3">
    <source>
        <dbReference type="Proteomes" id="UP000001861"/>
    </source>
</evidence>
<reference evidence="2 3" key="1">
    <citation type="journal article" date="2010" name="Proc. Natl. Acad. Sci. U.S.A.">
        <title>Insights into evolution of multicellular fungi from the assembled chromosomes of the mushroom Coprinopsis cinerea (Coprinus cinereus).</title>
        <authorList>
            <person name="Stajich J.E."/>
            <person name="Wilke S.K."/>
            <person name="Ahren D."/>
            <person name="Au C.H."/>
            <person name="Birren B.W."/>
            <person name="Borodovsky M."/>
            <person name="Burns C."/>
            <person name="Canback B."/>
            <person name="Casselton L.A."/>
            <person name="Cheng C.K."/>
            <person name="Deng J."/>
            <person name="Dietrich F.S."/>
            <person name="Fargo D.C."/>
            <person name="Farman M.L."/>
            <person name="Gathman A.C."/>
            <person name="Goldberg J."/>
            <person name="Guigo R."/>
            <person name="Hoegger P.J."/>
            <person name="Hooker J.B."/>
            <person name="Huggins A."/>
            <person name="James T.Y."/>
            <person name="Kamada T."/>
            <person name="Kilaru S."/>
            <person name="Kodira C."/>
            <person name="Kues U."/>
            <person name="Kupfer D."/>
            <person name="Kwan H.S."/>
            <person name="Lomsadze A."/>
            <person name="Li W."/>
            <person name="Lilly W.W."/>
            <person name="Ma L.J."/>
            <person name="Mackey A.J."/>
            <person name="Manning G."/>
            <person name="Martin F."/>
            <person name="Muraguchi H."/>
            <person name="Natvig D.O."/>
            <person name="Palmerini H."/>
            <person name="Ramesh M.A."/>
            <person name="Rehmeyer C.J."/>
            <person name="Roe B.A."/>
            <person name="Shenoy N."/>
            <person name="Stanke M."/>
            <person name="Ter-Hovhannisyan V."/>
            <person name="Tunlid A."/>
            <person name="Velagapudi R."/>
            <person name="Vision T.J."/>
            <person name="Zeng Q."/>
            <person name="Zolan M.E."/>
            <person name="Pukkila P.J."/>
        </authorList>
    </citation>
    <scope>NUCLEOTIDE SEQUENCE [LARGE SCALE GENOMIC DNA]</scope>
    <source>
        <strain evidence="3">Okayama-7 / 130 / ATCC MYA-4618 / FGSC 9003</strain>
    </source>
</reference>
<dbReference type="InParanoid" id="D6RR03"/>
<name>D6RR03_COPC7</name>
<accession>D6RR03</accession>
<proteinExistence type="predicted"/>
<dbReference type="HOGENOM" id="CLU_1704137_0_0_1"/>
<keyword evidence="3" id="KW-1185">Reference proteome</keyword>
<dbReference type="RefSeq" id="XP_002910080.1">
    <property type="nucleotide sequence ID" value="XM_002910034.1"/>
</dbReference>
<dbReference type="EMBL" id="AACS02000013">
    <property type="protein sequence ID" value="EFI26586.1"/>
    <property type="molecule type" value="Genomic_DNA"/>
</dbReference>
<dbReference type="KEGG" id="cci:CC1G_15800"/>
<evidence type="ECO:0000313" key="2">
    <source>
        <dbReference type="EMBL" id="EFI26586.1"/>
    </source>
</evidence>
<organism evidence="2 3">
    <name type="scientific">Coprinopsis cinerea (strain Okayama-7 / 130 / ATCC MYA-4618 / FGSC 9003)</name>
    <name type="common">Inky cap fungus</name>
    <name type="synonym">Hormographiella aspergillata</name>
    <dbReference type="NCBI Taxonomy" id="240176"/>
    <lineage>
        <taxon>Eukaryota</taxon>
        <taxon>Fungi</taxon>
        <taxon>Dikarya</taxon>
        <taxon>Basidiomycota</taxon>
        <taxon>Agaricomycotina</taxon>
        <taxon>Agaricomycetes</taxon>
        <taxon>Agaricomycetidae</taxon>
        <taxon>Agaricales</taxon>
        <taxon>Agaricineae</taxon>
        <taxon>Psathyrellaceae</taxon>
        <taxon>Coprinopsis</taxon>
    </lineage>
</organism>
<feature type="compositionally biased region" description="Basic and acidic residues" evidence="1">
    <location>
        <begin position="36"/>
        <end position="50"/>
    </location>
</feature>
<evidence type="ECO:0000256" key="1">
    <source>
        <dbReference type="SAM" id="MobiDB-lite"/>
    </source>
</evidence>
<protein>
    <submittedName>
        <fullName evidence="2">Uncharacterized protein</fullName>
    </submittedName>
</protein>
<sequence>MSNSKSAAENRLCAASCFDVEGEGSLVLRWTEGADDAERVERKSWQKDNQNEIPPGGRYERDGLPASKRLKGPPGGTSLDDGQRSPIQFISTQDRKPLSRLLDKRSERLPRSNPIPVPPFSLSSMHAATAFKDLPSSFTIHTASTMPSHSIRPL</sequence>
<gene>
    <name evidence="2" type="ORF">CC1G_15800</name>
</gene>
<feature type="region of interest" description="Disordered" evidence="1">
    <location>
        <begin position="31"/>
        <end position="99"/>
    </location>
</feature>
<dbReference type="GeneID" id="9380178"/>
<dbReference type="VEuPathDB" id="FungiDB:CC1G_15800"/>
<comment type="caution">
    <text evidence="2">The sequence shown here is derived from an EMBL/GenBank/DDBJ whole genome shotgun (WGS) entry which is preliminary data.</text>
</comment>